<feature type="compositionally biased region" description="Low complexity" evidence="1">
    <location>
        <begin position="315"/>
        <end position="329"/>
    </location>
</feature>
<feature type="region of interest" description="Disordered" evidence="1">
    <location>
        <begin position="368"/>
        <end position="398"/>
    </location>
</feature>
<dbReference type="InterPro" id="IPR011705">
    <property type="entry name" value="BACK"/>
</dbReference>
<evidence type="ECO:0000256" key="1">
    <source>
        <dbReference type="SAM" id="MobiDB-lite"/>
    </source>
</evidence>
<dbReference type="SMART" id="SM00225">
    <property type="entry name" value="BTB"/>
    <property type="match status" value="1"/>
</dbReference>
<gene>
    <name evidence="3" type="ORF">RclHR1_04290007</name>
</gene>
<evidence type="ECO:0000313" key="3">
    <source>
        <dbReference type="EMBL" id="GBC01671.1"/>
    </source>
</evidence>
<evidence type="ECO:0000259" key="2">
    <source>
        <dbReference type="PROSITE" id="PS50097"/>
    </source>
</evidence>
<dbReference type="SUPFAM" id="SSF54695">
    <property type="entry name" value="POZ domain"/>
    <property type="match status" value="1"/>
</dbReference>
<feature type="domain" description="BTB" evidence="2">
    <location>
        <begin position="24"/>
        <end position="97"/>
    </location>
</feature>
<proteinExistence type="predicted"/>
<dbReference type="Gene3D" id="3.30.710.10">
    <property type="entry name" value="Potassium Channel Kv1.1, Chain A"/>
    <property type="match status" value="1"/>
</dbReference>
<feature type="compositionally biased region" description="Polar residues" evidence="1">
    <location>
        <begin position="368"/>
        <end position="378"/>
    </location>
</feature>
<dbReference type="AlphaFoldDB" id="A0A2Z6RI05"/>
<protein>
    <recommendedName>
        <fullName evidence="2">BTB domain-containing protein</fullName>
    </recommendedName>
</protein>
<accession>A0A2Z6RI05</accession>
<feature type="region of interest" description="Disordered" evidence="1">
    <location>
        <begin position="308"/>
        <end position="338"/>
    </location>
</feature>
<dbReference type="Pfam" id="PF00651">
    <property type="entry name" value="BTB"/>
    <property type="match status" value="1"/>
</dbReference>
<dbReference type="PANTHER" id="PTHR46306">
    <property type="entry name" value="BTB/POZ DOMAIN-CONTAINING PROTEIN 9"/>
    <property type="match status" value="1"/>
</dbReference>
<comment type="caution">
    <text evidence="3">The sequence shown here is derived from an EMBL/GenBank/DDBJ whole genome shotgun (WGS) entry which is preliminary data.</text>
</comment>
<dbReference type="GO" id="GO:0005737">
    <property type="term" value="C:cytoplasm"/>
    <property type="evidence" value="ECO:0007669"/>
    <property type="project" value="TreeGrafter"/>
</dbReference>
<reference evidence="3 4" key="1">
    <citation type="submission" date="2017-11" db="EMBL/GenBank/DDBJ databases">
        <title>The genome of Rhizophagus clarus HR1 reveals common genetic basis of auxotrophy among arbuscular mycorrhizal fungi.</title>
        <authorList>
            <person name="Kobayashi Y."/>
        </authorList>
    </citation>
    <scope>NUCLEOTIDE SEQUENCE [LARGE SCALE GENOMIC DNA]</scope>
    <source>
        <strain evidence="3 4">HR1</strain>
    </source>
</reference>
<dbReference type="CDD" id="cd18186">
    <property type="entry name" value="BTB_POZ_ZBTB_KLHL-like"/>
    <property type="match status" value="1"/>
</dbReference>
<keyword evidence="4" id="KW-1185">Reference proteome</keyword>
<sequence length="398" mass="46339">MADNKFLPKLSQNFLEILNDEEYYDVTIEVGSDPYIKIFRAHMVILNYRSPYLQRILSTNKKKNDGTLAHIKLPNISPEIFQIILRYIYGGKISLEECDASVIFKTLDAANKLSLQELVSYSQSFLIENKKNWINENFNSVYQTSFENNSFLELQKYCTDLVSEEPDKIFKSPSFSLIPENLLISLIQNDHLLMNEVQIWEHVIDWGIAQNPELPSDFANYSKNDFKTLKNTLQHCIPFVRFYNLSSKEFMEKVLPRKKLLPKDLYDDLLKTFLSLSNPGSIPENKSKPRTARNGLKIKPEENYRTYIGEPSYPRGNVRGNVINRNNSRGGRRSRREQQKFDIEGNNAKLFPAEFNVPVVPGWLSNSPNLSQQLPQTNSREHIRDDFTSQTRQPEPWW</sequence>
<evidence type="ECO:0000313" key="4">
    <source>
        <dbReference type="Proteomes" id="UP000247702"/>
    </source>
</evidence>
<dbReference type="Pfam" id="PF07707">
    <property type="entry name" value="BACK"/>
    <property type="match status" value="1"/>
</dbReference>
<dbReference type="Proteomes" id="UP000247702">
    <property type="component" value="Unassembled WGS sequence"/>
</dbReference>
<feature type="compositionally biased region" description="Polar residues" evidence="1">
    <location>
        <begin position="388"/>
        <end position="398"/>
    </location>
</feature>
<organism evidence="3 4">
    <name type="scientific">Rhizophagus clarus</name>
    <dbReference type="NCBI Taxonomy" id="94130"/>
    <lineage>
        <taxon>Eukaryota</taxon>
        <taxon>Fungi</taxon>
        <taxon>Fungi incertae sedis</taxon>
        <taxon>Mucoromycota</taxon>
        <taxon>Glomeromycotina</taxon>
        <taxon>Glomeromycetes</taxon>
        <taxon>Glomerales</taxon>
        <taxon>Glomeraceae</taxon>
        <taxon>Rhizophagus</taxon>
    </lineage>
</organism>
<dbReference type="PANTHER" id="PTHR46306:SF1">
    <property type="entry name" value="BTB_POZ DOMAIN-CONTAINING PROTEIN 9"/>
    <property type="match status" value="1"/>
</dbReference>
<dbReference type="InterPro" id="IPR000210">
    <property type="entry name" value="BTB/POZ_dom"/>
</dbReference>
<dbReference type="InterPro" id="IPR011333">
    <property type="entry name" value="SKP1/BTB/POZ_sf"/>
</dbReference>
<name>A0A2Z6RI05_9GLOM</name>
<dbReference type="Gene3D" id="1.25.40.420">
    <property type="match status" value="1"/>
</dbReference>
<dbReference type="EMBL" id="BEXD01003657">
    <property type="protein sequence ID" value="GBC01671.1"/>
    <property type="molecule type" value="Genomic_DNA"/>
</dbReference>
<dbReference type="InterPro" id="IPR052407">
    <property type="entry name" value="BTB_POZ_domain_cont_9"/>
</dbReference>
<dbReference type="PROSITE" id="PS50097">
    <property type="entry name" value="BTB"/>
    <property type="match status" value="1"/>
</dbReference>